<feature type="transmembrane region" description="Helical" evidence="5">
    <location>
        <begin position="161"/>
        <end position="180"/>
    </location>
</feature>
<feature type="transmembrane region" description="Helical" evidence="5">
    <location>
        <begin position="192"/>
        <end position="211"/>
    </location>
</feature>
<dbReference type="GO" id="GO:0015184">
    <property type="term" value="F:L-cystine transmembrane transporter activity"/>
    <property type="evidence" value="ECO:0000318"/>
    <property type="project" value="GO_Central"/>
</dbReference>
<evidence type="ECO:0000256" key="5">
    <source>
        <dbReference type="SAM" id="Phobius"/>
    </source>
</evidence>
<evidence type="ECO:0000256" key="1">
    <source>
        <dbReference type="ARBA" id="ARBA00004141"/>
    </source>
</evidence>
<evidence type="ECO:0000256" key="2">
    <source>
        <dbReference type="ARBA" id="ARBA00022692"/>
    </source>
</evidence>
<proteinExistence type="predicted"/>
<evidence type="ECO:0000313" key="6">
    <source>
        <dbReference type="RefSeq" id="XP_016492151.1"/>
    </source>
</evidence>
<dbReference type="RefSeq" id="XP_016492151.1">
    <property type="nucleotide sequence ID" value="XM_016636665.1"/>
</dbReference>
<dbReference type="PANTHER" id="PTHR13131">
    <property type="entry name" value="CYSTINOSIN"/>
    <property type="match status" value="1"/>
</dbReference>
<dbReference type="GO" id="GO:0005774">
    <property type="term" value="C:vacuolar membrane"/>
    <property type="evidence" value="ECO:0000318"/>
    <property type="project" value="GO_Central"/>
</dbReference>
<reference evidence="6" key="1">
    <citation type="submission" date="2025-08" db="UniProtKB">
        <authorList>
            <consortium name="RefSeq"/>
        </authorList>
    </citation>
    <scope>IDENTIFICATION</scope>
</reference>
<dbReference type="STRING" id="4097.A0A1S4BTE5"/>
<gene>
    <name evidence="6" type="primary">LOC107811686</name>
</gene>
<accession>A0A1S4BTE5</accession>
<dbReference type="KEGG" id="nta:107811686"/>
<protein>
    <submittedName>
        <fullName evidence="6">Cystinosin homolog</fullName>
    </submittedName>
</protein>
<feature type="transmembrane region" description="Helical" evidence="5">
    <location>
        <begin position="231"/>
        <end position="249"/>
    </location>
</feature>
<dbReference type="AlphaFoldDB" id="A0A1S4BTE5"/>
<comment type="subcellular location">
    <subcellularLocation>
        <location evidence="1">Membrane</location>
        <topology evidence="1">Multi-pass membrane protein</topology>
    </subcellularLocation>
</comment>
<evidence type="ECO:0000256" key="4">
    <source>
        <dbReference type="ARBA" id="ARBA00023136"/>
    </source>
</evidence>
<dbReference type="InterPro" id="IPR005282">
    <property type="entry name" value="LC_transporter"/>
</dbReference>
<name>A0A1S4BTE5_TOBAC</name>
<dbReference type="OrthoDB" id="75720at2759"/>
<feature type="transmembrane region" description="Helical" evidence="5">
    <location>
        <begin position="83"/>
        <end position="101"/>
    </location>
</feature>
<feature type="transmembrane region" description="Helical" evidence="5">
    <location>
        <begin position="107"/>
        <end position="125"/>
    </location>
</feature>
<organism evidence="6">
    <name type="scientific">Nicotiana tabacum</name>
    <name type="common">Common tobacco</name>
    <dbReference type="NCBI Taxonomy" id="4097"/>
    <lineage>
        <taxon>Eukaryota</taxon>
        <taxon>Viridiplantae</taxon>
        <taxon>Streptophyta</taxon>
        <taxon>Embryophyta</taxon>
        <taxon>Tracheophyta</taxon>
        <taxon>Spermatophyta</taxon>
        <taxon>Magnoliopsida</taxon>
        <taxon>eudicotyledons</taxon>
        <taxon>Gunneridae</taxon>
        <taxon>Pentapetalae</taxon>
        <taxon>asterids</taxon>
        <taxon>lamiids</taxon>
        <taxon>Solanales</taxon>
        <taxon>Solanaceae</taxon>
        <taxon>Nicotianoideae</taxon>
        <taxon>Nicotianeae</taxon>
        <taxon>Nicotiana</taxon>
    </lineage>
</organism>
<dbReference type="PaxDb" id="4097-A0A1S4BTE5"/>
<keyword evidence="4 5" id="KW-0472">Membrane</keyword>
<dbReference type="InterPro" id="IPR006603">
    <property type="entry name" value="PQ-loop_rpt"/>
</dbReference>
<sequence>MGRMLRFMETMTQVGLFLAYPATSQEGGGVETPTAQAHGQATAFPASDMIALAYGQPHVRARGYEGEEQDLRQIAIYDKVSKTAIAIVTVAWLRVAMIPVAANDVAFSTHVVALTAFTLLQIAIYDRGNQKVPKTAIAIVTVSWLSVAVCIFVAFPKYSWLFLVSCFNTLQVVMTVIKYIPHAVMNFRRKSTIGFSIGNILLDLFGGLTNYGQMAVQSTDQHSLVNFYGNIGKTLLSLVSIFLDILFIVQHYVLYPSRKEVASLDFDVTPRDFEGR</sequence>
<feature type="transmembrane region" description="Helical" evidence="5">
    <location>
        <begin position="137"/>
        <end position="155"/>
    </location>
</feature>
<dbReference type="Pfam" id="PF04193">
    <property type="entry name" value="PQ-loop"/>
    <property type="match status" value="1"/>
</dbReference>
<dbReference type="PANTHER" id="PTHR13131:SF8">
    <property type="entry name" value="CYSTINOSIN HOMOLOG ISOFORM X1"/>
    <property type="match status" value="1"/>
</dbReference>
<evidence type="ECO:0000256" key="3">
    <source>
        <dbReference type="ARBA" id="ARBA00022989"/>
    </source>
</evidence>
<dbReference type="GO" id="GO:0015811">
    <property type="term" value="P:L-cystine transport"/>
    <property type="evidence" value="ECO:0000318"/>
    <property type="project" value="GO_Central"/>
</dbReference>
<keyword evidence="3 5" id="KW-1133">Transmembrane helix</keyword>
<keyword evidence="2 5" id="KW-0812">Transmembrane</keyword>
<dbReference type="SMART" id="SM00679">
    <property type="entry name" value="CTNS"/>
    <property type="match status" value="1"/>
</dbReference>